<gene>
    <name evidence="2" type="ORF">TM35_000064690</name>
</gene>
<reference evidence="2 3" key="1">
    <citation type="submission" date="2017-03" db="EMBL/GenBank/DDBJ databases">
        <title>An alternative strategy for trypanosome survival in the mammalian bloodstream revealed through genome and transcriptome analysis of the ubiquitous bovine parasite Trypanosoma (Megatrypanum) theileri.</title>
        <authorList>
            <person name="Kelly S."/>
            <person name="Ivens A."/>
            <person name="Mott A."/>
            <person name="O'Neill E."/>
            <person name="Emms D."/>
            <person name="Macleod O."/>
            <person name="Voorheis P."/>
            <person name="Matthews J."/>
            <person name="Matthews K."/>
            <person name="Carrington M."/>
        </authorList>
    </citation>
    <scope>NUCLEOTIDE SEQUENCE [LARGE SCALE GENOMIC DNA]</scope>
    <source>
        <strain evidence="2">Edinburgh</strain>
    </source>
</reference>
<dbReference type="RefSeq" id="XP_028885530.1">
    <property type="nucleotide sequence ID" value="XM_029023506.1"/>
</dbReference>
<evidence type="ECO:0000256" key="1">
    <source>
        <dbReference type="SAM" id="Coils"/>
    </source>
</evidence>
<keyword evidence="1" id="KW-0175">Coiled coil</keyword>
<comment type="caution">
    <text evidence="2">The sequence shown here is derived from an EMBL/GenBank/DDBJ whole genome shotgun (WGS) entry which is preliminary data.</text>
</comment>
<accession>A0A1X0P3E5</accession>
<dbReference type="Proteomes" id="UP000192257">
    <property type="component" value="Unassembled WGS sequence"/>
</dbReference>
<keyword evidence="3" id="KW-1185">Reference proteome</keyword>
<evidence type="ECO:0000313" key="3">
    <source>
        <dbReference type="Proteomes" id="UP000192257"/>
    </source>
</evidence>
<evidence type="ECO:0000313" key="2">
    <source>
        <dbReference type="EMBL" id="ORC91464.1"/>
    </source>
</evidence>
<protein>
    <submittedName>
        <fullName evidence="2">Uncharacterized protein</fullName>
    </submittedName>
</protein>
<organism evidence="2 3">
    <name type="scientific">Trypanosoma theileri</name>
    <dbReference type="NCBI Taxonomy" id="67003"/>
    <lineage>
        <taxon>Eukaryota</taxon>
        <taxon>Discoba</taxon>
        <taxon>Euglenozoa</taxon>
        <taxon>Kinetoplastea</taxon>
        <taxon>Metakinetoplastina</taxon>
        <taxon>Trypanosomatida</taxon>
        <taxon>Trypanosomatidae</taxon>
        <taxon>Trypanosoma</taxon>
    </lineage>
</organism>
<dbReference type="GeneID" id="39983286"/>
<proteinExistence type="predicted"/>
<dbReference type="VEuPathDB" id="TriTrypDB:TM35_000064690"/>
<name>A0A1X0P3E5_9TRYP</name>
<sequence>MAVRGGGNSNNSSEGVSRAELQLRLEHEWLRAEREFLRAESIATAGLTARATTARDGEAQSHRALLRKYADGQQRGDTAACRAAEEGMRREVDAARRRVEELRRILASLQMEAVEIGAHCKGLAGFI</sequence>
<feature type="coiled-coil region" evidence="1">
    <location>
        <begin position="85"/>
        <end position="112"/>
    </location>
</feature>
<dbReference type="EMBL" id="NBCO01000006">
    <property type="protein sequence ID" value="ORC91464.1"/>
    <property type="molecule type" value="Genomic_DNA"/>
</dbReference>
<dbReference type="AlphaFoldDB" id="A0A1X0P3E5"/>